<evidence type="ECO:0000313" key="4">
    <source>
        <dbReference type="Proteomes" id="UP000184356"/>
    </source>
</evidence>
<evidence type="ECO:0000313" key="3">
    <source>
        <dbReference type="EMBL" id="OJJ52490.1"/>
    </source>
</evidence>
<dbReference type="AlphaFoldDB" id="A0A1L9SZ71"/>
<dbReference type="RefSeq" id="XP_040696296.1">
    <property type="nucleotide sequence ID" value="XM_040853138.1"/>
</dbReference>
<dbReference type="Pfam" id="PF18566">
    <property type="entry name" value="Ldi"/>
    <property type="match status" value="1"/>
</dbReference>
<reference evidence="4" key="1">
    <citation type="journal article" date="2017" name="Genome Biol.">
        <title>Comparative genomics reveals high biological diversity and specific adaptations in the industrially and medically important fungal genus Aspergillus.</title>
        <authorList>
            <person name="de Vries R.P."/>
            <person name="Riley R."/>
            <person name="Wiebenga A."/>
            <person name="Aguilar-Osorio G."/>
            <person name="Amillis S."/>
            <person name="Uchima C.A."/>
            <person name="Anderluh G."/>
            <person name="Asadollahi M."/>
            <person name="Askin M."/>
            <person name="Barry K."/>
            <person name="Battaglia E."/>
            <person name="Bayram O."/>
            <person name="Benocci T."/>
            <person name="Braus-Stromeyer S.A."/>
            <person name="Caldana C."/>
            <person name="Canovas D."/>
            <person name="Cerqueira G.C."/>
            <person name="Chen F."/>
            <person name="Chen W."/>
            <person name="Choi C."/>
            <person name="Clum A."/>
            <person name="Dos Santos R.A."/>
            <person name="Damasio A.R."/>
            <person name="Diallinas G."/>
            <person name="Emri T."/>
            <person name="Fekete E."/>
            <person name="Flipphi M."/>
            <person name="Freyberg S."/>
            <person name="Gallo A."/>
            <person name="Gournas C."/>
            <person name="Habgood R."/>
            <person name="Hainaut M."/>
            <person name="Harispe M.L."/>
            <person name="Henrissat B."/>
            <person name="Hilden K.S."/>
            <person name="Hope R."/>
            <person name="Hossain A."/>
            <person name="Karabika E."/>
            <person name="Karaffa L."/>
            <person name="Karanyi Z."/>
            <person name="Krasevec N."/>
            <person name="Kuo A."/>
            <person name="Kusch H."/>
            <person name="LaButti K."/>
            <person name="Lagendijk E.L."/>
            <person name="Lapidus A."/>
            <person name="Levasseur A."/>
            <person name="Lindquist E."/>
            <person name="Lipzen A."/>
            <person name="Logrieco A.F."/>
            <person name="MacCabe A."/>
            <person name="Maekelae M.R."/>
            <person name="Malavazi I."/>
            <person name="Melin P."/>
            <person name="Meyer V."/>
            <person name="Mielnichuk N."/>
            <person name="Miskei M."/>
            <person name="Molnar A.P."/>
            <person name="Mule G."/>
            <person name="Ngan C.Y."/>
            <person name="Orejas M."/>
            <person name="Orosz E."/>
            <person name="Ouedraogo J.P."/>
            <person name="Overkamp K.M."/>
            <person name="Park H.-S."/>
            <person name="Perrone G."/>
            <person name="Piumi F."/>
            <person name="Punt P.J."/>
            <person name="Ram A.F."/>
            <person name="Ramon A."/>
            <person name="Rauscher S."/>
            <person name="Record E."/>
            <person name="Riano-Pachon D.M."/>
            <person name="Robert V."/>
            <person name="Roehrig J."/>
            <person name="Ruller R."/>
            <person name="Salamov A."/>
            <person name="Salih N.S."/>
            <person name="Samson R.A."/>
            <person name="Sandor E."/>
            <person name="Sanguinetti M."/>
            <person name="Schuetze T."/>
            <person name="Sepcic K."/>
            <person name="Shelest E."/>
            <person name="Sherlock G."/>
            <person name="Sophianopoulou V."/>
            <person name="Squina F.M."/>
            <person name="Sun H."/>
            <person name="Susca A."/>
            <person name="Todd R.B."/>
            <person name="Tsang A."/>
            <person name="Unkles S.E."/>
            <person name="van de Wiele N."/>
            <person name="van Rossen-Uffink D."/>
            <person name="Oliveira J.V."/>
            <person name="Vesth T.C."/>
            <person name="Visser J."/>
            <person name="Yu J.-H."/>
            <person name="Zhou M."/>
            <person name="Andersen M.R."/>
            <person name="Archer D.B."/>
            <person name="Baker S.E."/>
            <person name="Benoit I."/>
            <person name="Brakhage A.A."/>
            <person name="Braus G.H."/>
            <person name="Fischer R."/>
            <person name="Frisvad J.C."/>
            <person name="Goldman G.H."/>
            <person name="Houbraken J."/>
            <person name="Oakley B."/>
            <person name="Pocsi I."/>
            <person name="Scazzocchio C."/>
            <person name="Seiboth B."/>
            <person name="vanKuyk P.A."/>
            <person name="Wortman J."/>
            <person name="Dyer P.S."/>
            <person name="Grigoriev I.V."/>
        </authorList>
    </citation>
    <scope>NUCLEOTIDE SEQUENCE [LARGE SCALE GENOMIC DNA]</scope>
    <source>
        <strain evidence="4">CBS 593.65</strain>
    </source>
</reference>
<feature type="transmembrane region" description="Helical" evidence="1">
    <location>
        <begin position="123"/>
        <end position="145"/>
    </location>
</feature>
<protein>
    <recommendedName>
        <fullName evidence="2">Linalool dehydratase/isomerase domain-containing protein</fullName>
    </recommendedName>
</protein>
<dbReference type="VEuPathDB" id="FungiDB:ASPSYDRAFT_95587"/>
<keyword evidence="4" id="KW-1185">Reference proteome</keyword>
<sequence>MGNDKGPQPVESGLLIPAFAGAQKVTSRYQRRTRLQYACLLALAVVGFYKSENPRIRVAALSCAFPGAGFLAVGGIGGLIGLTVSVALIPLTLFAWFGAGGLAFVLANWIIPGLVATAVTGGAVWEPAAPIIFTVVAGGVVYSVIAGRSRHSKALGIRQSRNAILVDADSKSSARVRALPEADEKRELSIHELRMLQHFVEVAHQAADDWSNFTVIDQFQTSALRYQLYFLQYTLAFVQKYYMSSFQGYIKTGQERLIEKSTTKDVMNYWKWESLWGKFTLNWDPVVRDNIMVTGYIVLCLSLYEKLNGDDRYRQQNALNFRITDKANYRHNTESIFDALMKNWESCSYCLFPCEPNWIYSSCNLIGMEGALAYDSYMKTGRVATLLHDRFQQGLQEDFMNPDGSIVALRSAITGFPIIGLTGVLGDVSGAFDCSPGMPVVGRRLWLLSKESNVRKRKDGKYSLESLVGADKMDLGNYQAGPGFAHCAYSNCAAEFGESDIAHDLIATVDEQLHPLVETPSETGALTNSGLSLLGTTFLFRARIGRRKDWANLITGDVDEEVRAAPKLDSVPFPEVMVARCHAVRGPEGVRVEFVLRGPRKAKNITISFRDLQEGAVYRLAMAQDDRWDEVVTGIKADGNGCAYMQIAVGDRSEFMLRVSA</sequence>
<keyword evidence="1" id="KW-1133">Transmembrane helix</keyword>
<evidence type="ECO:0000259" key="2">
    <source>
        <dbReference type="Pfam" id="PF18566"/>
    </source>
</evidence>
<dbReference type="Proteomes" id="UP000184356">
    <property type="component" value="Unassembled WGS sequence"/>
</dbReference>
<feature type="transmembrane region" description="Helical" evidence="1">
    <location>
        <begin position="56"/>
        <end position="80"/>
    </location>
</feature>
<organism evidence="3 4">
    <name type="scientific">Aspergillus sydowii CBS 593.65</name>
    <dbReference type="NCBI Taxonomy" id="1036612"/>
    <lineage>
        <taxon>Eukaryota</taxon>
        <taxon>Fungi</taxon>
        <taxon>Dikarya</taxon>
        <taxon>Ascomycota</taxon>
        <taxon>Pezizomycotina</taxon>
        <taxon>Eurotiomycetes</taxon>
        <taxon>Eurotiomycetidae</taxon>
        <taxon>Eurotiales</taxon>
        <taxon>Aspergillaceae</taxon>
        <taxon>Aspergillus</taxon>
        <taxon>Aspergillus subgen. Nidulantes</taxon>
    </lineage>
</organism>
<feature type="domain" description="Linalool dehydratase/isomerase" evidence="2">
    <location>
        <begin position="225"/>
        <end position="519"/>
    </location>
</feature>
<name>A0A1L9SZ71_9EURO</name>
<dbReference type="STRING" id="1036612.A0A1L9SZ71"/>
<evidence type="ECO:0000256" key="1">
    <source>
        <dbReference type="SAM" id="Phobius"/>
    </source>
</evidence>
<dbReference type="OrthoDB" id="9979195at2759"/>
<keyword evidence="1" id="KW-0472">Membrane</keyword>
<dbReference type="EMBL" id="KV878601">
    <property type="protein sequence ID" value="OJJ52490.1"/>
    <property type="molecule type" value="Genomic_DNA"/>
</dbReference>
<proteinExistence type="predicted"/>
<feature type="transmembrane region" description="Helical" evidence="1">
    <location>
        <begin position="87"/>
        <end position="111"/>
    </location>
</feature>
<keyword evidence="1" id="KW-0812">Transmembrane</keyword>
<accession>A0A1L9SZ71</accession>
<dbReference type="GeneID" id="63769211"/>
<dbReference type="InterPro" id="IPR041411">
    <property type="entry name" value="Ldi"/>
</dbReference>
<gene>
    <name evidence="3" type="ORF">ASPSYDRAFT_95587</name>
</gene>